<keyword evidence="2" id="KW-0472">Membrane</keyword>
<reference evidence="4" key="1">
    <citation type="journal article" date="2019" name="Int. J. Syst. Evol. Microbiol.">
        <title>The Global Catalogue of Microorganisms (GCM) 10K type strain sequencing project: providing services to taxonomists for standard genome sequencing and annotation.</title>
        <authorList>
            <consortium name="The Broad Institute Genomics Platform"/>
            <consortium name="The Broad Institute Genome Sequencing Center for Infectious Disease"/>
            <person name="Wu L."/>
            <person name="Ma J."/>
        </authorList>
    </citation>
    <scope>NUCLEOTIDE SEQUENCE [LARGE SCALE GENOMIC DNA]</scope>
    <source>
        <strain evidence="4">KCTC 32998</strain>
    </source>
</reference>
<sequence length="304" mass="33626">MTDDRQRPVDSGDPEQEPRSEAPADSDTGSVGRREPSFSHHDDDDRQDFSDANREEPGHEAPNYTPYAESRRRWSPLRLSLLGLGILAVLGLIYFVLFAGSEPEGPTLESRLQSQQQVIDQLRVRIEELQSGQDERRSQAEGTSNRLGEIASRLDDFETSRRDSPLQALPERVQALSHRLDELSSSVDVRFSAAQEKEQSLESSIEEVRKLRASQKTSPQQSQPSSQRQTRRQPEPPSPPFSVSGVELRGGRSYLAVASGAAGRLSDLRLVGEGQNIGQWHLSSIEGHSAAFIINGQTVVVPVP</sequence>
<evidence type="ECO:0000256" key="2">
    <source>
        <dbReference type="SAM" id="Phobius"/>
    </source>
</evidence>
<feature type="compositionally biased region" description="Basic and acidic residues" evidence="1">
    <location>
        <begin position="32"/>
        <end position="59"/>
    </location>
</feature>
<keyword evidence="2" id="KW-0812">Transmembrane</keyword>
<feature type="region of interest" description="Disordered" evidence="1">
    <location>
        <begin position="130"/>
        <end position="166"/>
    </location>
</feature>
<feature type="region of interest" description="Disordered" evidence="1">
    <location>
        <begin position="196"/>
        <end position="246"/>
    </location>
</feature>
<dbReference type="Proteomes" id="UP000646745">
    <property type="component" value="Unassembled WGS sequence"/>
</dbReference>
<evidence type="ECO:0000313" key="3">
    <source>
        <dbReference type="EMBL" id="GHB26704.1"/>
    </source>
</evidence>
<feature type="compositionally biased region" description="Basic and acidic residues" evidence="1">
    <location>
        <begin position="152"/>
        <end position="164"/>
    </location>
</feature>
<gene>
    <name evidence="3" type="ORF">GCM10009038_26700</name>
</gene>
<accession>A0ABQ3E5C4</accession>
<keyword evidence="2" id="KW-1133">Transmembrane helix</keyword>
<dbReference type="EMBL" id="BMZI01000006">
    <property type="protein sequence ID" value="GHB26704.1"/>
    <property type="molecule type" value="Genomic_DNA"/>
</dbReference>
<feature type="region of interest" description="Disordered" evidence="1">
    <location>
        <begin position="1"/>
        <end position="70"/>
    </location>
</feature>
<dbReference type="Gene3D" id="1.10.287.1490">
    <property type="match status" value="1"/>
</dbReference>
<feature type="compositionally biased region" description="Basic and acidic residues" evidence="1">
    <location>
        <begin position="196"/>
        <end position="210"/>
    </location>
</feature>
<feature type="compositionally biased region" description="Basic and acidic residues" evidence="1">
    <location>
        <begin position="130"/>
        <end position="139"/>
    </location>
</feature>
<comment type="caution">
    <text evidence="3">The sequence shown here is derived from an EMBL/GenBank/DDBJ whole genome shotgun (WGS) entry which is preliminary data.</text>
</comment>
<proteinExistence type="predicted"/>
<evidence type="ECO:0000256" key="1">
    <source>
        <dbReference type="SAM" id="MobiDB-lite"/>
    </source>
</evidence>
<keyword evidence="4" id="KW-1185">Reference proteome</keyword>
<organism evidence="3 4">
    <name type="scientific">Salinicola rhizosphaerae</name>
    <dbReference type="NCBI Taxonomy" id="1443141"/>
    <lineage>
        <taxon>Bacteria</taxon>
        <taxon>Pseudomonadati</taxon>
        <taxon>Pseudomonadota</taxon>
        <taxon>Gammaproteobacteria</taxon>
        <taxon>Oceanospirillales</taxon>
        <taxon>Halomonadaceae</taxon>
        <taxon>Salinicola</taxon>
    </lineage>
</organism>
<feature type="compositionally biased region" description="Low complexity" evidence="1">
    <location>
        <begin position="214"/>
        <end position="228"/>
    </location>
</feature>
<evidence type="ECO:0000313" key="4">
    <source>
        <dbReference type="Proteomes" id="UP000646745"/>
    </source>
</evidence>
<feature type="compositionally biased region" description="Basic and acidic residues" evidence="1">
    <location>
        <begin position="1"/>
        <end position="22"/>
    </location>
</feature>
<feature type="transmembrane region" description="Helical" evidence="2">
    <location>
        <begin position="79"/>
        <end position="100"/>
    </location>
</feature>
<protein>
    <submittedName>
        <fullName evidence="3">Uncharacterized protein</fullName>
    </submittedName>
</protein>
<name>A0ABQ3E5C4_9GAMM</name>
<dbReference type="RefSeq" id="WP_189445221.1">
    <property type="nucleotide sequence ID" value="NZ_BMZI01000006.1"/>
</dbReference>